<evidence type="ECO:0000313" key="1">
    <source>
        <dbReference type="EMBL" id="MBF4163972.1"/>
    </source>
</evidence>
<name>A0A930Y9A5_9ACTN</name>
<organism evidence="1 2">
    <name type="scientific">Nocardioides acrostichi</name>
    <dbReference type="NCBI Taxonomy" id="2784339"/>
    <lineage>
        <taxon>Bacteria</taxon>
        <taxon>Bacillati</taxon>
        <taxon>Actinomycetota</taxon>
        <taxon>Actinomycetes</taxon>
        <taxon>Propionibacteriales</taxon>
        <taxon>Nocardioidaceae</taxon>
        <taxon>Nocardioides</taxon>
    </lineage>
</organism>
<sequence length="126" mass="13727">MSFDVYFQRFRNRDTEPGGGEAMRQVLAPHIVREDPEHSFARVEYGDGEADVYLGPDGMKADHVTGTAPWDLLVQGARAADWVVMPVGCPACLTDEGQRAHMPEGLDDEAVLIASGQDLLAVIRSS</sequence>
<gene>
    <name evidence="1" type="ORF">ISG29_20070</name>
</gene>
<comment type="caution">
    <text evidence="1">The sequence shown here is derived from an EMBL/GenBank/DDBJ whole genome shotgun (WGS) entry which is preliminary data.</text>
</comment>
<evidence type="ECO:0000313" key="2">
    <source>
        <dbReference type="Proteomes" id="UP000656804"/>
    </source>
</evidence>
<keyword evidence="2" id="KW-1185">Reference proteome</keyword>
<proteinExistence type="predicted"/>
<dbReference type="Proteomes" id="UP000656804">
    <property type="component" value="Unassembled WGS sequence"/>
</dbReference>
<reference evidence="1" key="1">
    <citation type="submission" date="2020-11" db="EMBL/GenBank/DDBJ databases">
        <title>Nocardioides sp. CBS4Y-1, whole genome shotgun sequence.</title>
        <authorList>
            <person name="Tuo L."/>
        </authorList>
    </citation>
    <scope>NUCLEOTIDE SEQUENCE</scope>
    <source>
        <strain evidence="1">CBS4Y-1</strain>
    </source>
</reference>
<dbReference type="RefSeq" id="WP_194505226.1">
    <property type="nucleotide sequence ID" value="NZ_JADIVZ010000017.1"/>
</dbReference>
<protein>
    <submittedName>
        <fullName evidence="1">Uncharacterized protein</fullName>
    </submittedName>
</protein>
<dbReference type="EMBL" id="JADIVZ010000017">
    <property type="protein sequence ID" value="MBF4163972.1"/>
    <property type="molecule type" value="Genomic_DNA"/>
</dbReference>
<accession>A0A930Y9A5</accession>
<dbReference type="AlphaFoldDB" id="A0A930Y9A5"/>